<sequence>MKNYRKVANDYFKAVEEQKFKGIMSLFDENCVLYFADTGVVRGKQEYIKLNHNLSNEESSFQFRANKLHYRFERFKYTQQRNRLVVEGVEYGENLDGFPIKDNKFCSVFEFDEQTQLITRMYVYTDPKFGIN</sequence>
<comment type="caution">
    <text evidence="1">The sequence shown here is derived from an EMBL/GenBank/DDBJ whole genome shotgun (WGS) entry which is preliminary data.</text>
</comment>
<reference evidence="1 2" key="1">
    <citation type="journal article" date="2019" name="Int. J. Syst. Evol. Microbiol.">
        <title>The Global Catalogue of Microorganisms (GCM) 10K type strain sequencing project: providing services to taxonomists for standard genome sequencing and annotation.</title>
        <authorList>
            <consortium name="The Broad Institute Genomics Platform"/>
            <consortium name="The Broad Institute Genome Sequencing Center for Infectious Disease"/>
            <person name="Wu L."/>
            <person name="Ma J."/>
        </authorList>
    </citation>
    <scope>NUCLEOTIDE SEQUENCE [LARGE SCALE GENOMIC DNA]</scope>
    <source>
        <strain evidence="1 2">JCM 8736</strain>
    </source>
</reference>
<organism evidence="1 2">
    <name type="scientific">Tetragenococcus solitarius</name>
    <dbReference type="NCBI Taxonomy" id="71453"/>
    <lineage>
        <taxon>Bacteria</taxon>
        <taxon>Bacillati</taxon>
        <taxon>Bacillota</taxon>
        <taxon>Bacilli</taxon>
        <taxon>Lactobacillales</taxon>
        <taxon>Enterococcaceae</taxon>
        <taxon>Tetragenococcus</taxon>
    </lineage>
</organism>
<dbReference type="Proteomes" id="UP001501577">
    <property type="component" value="Unassembled WGS sequence"/>
</dbReference>
<evidence type="ECO:0000313" key="1">
    <source>
        <dbReference type="EMBL" id="GAA3023763.1"/>
    </source>
</evidence>
<protein>
    <recommendedName>
        <fullName evidence="3">SnoaL-like domain-containing protein</fullName>
    </recommendedName>
</protein>
<accession>A0ABN3YA33</accession>
<dbReference type="Gene3D" id="3.10.450.50">
    <property type="match status" value="1"/>
</dbReference>
<dbReference type="RefSeq" id="WP_068710303.1">
    <property type="nucleotide sequence ID" value="NZ_BAAAXQ010000068.1"/>
</dbReference>
<gene>
    <name evidence="1" type="ORF">GCM10019998_20470</name>
</gene>
<evidence type="ECO:0000313" key="2">
    <source>
        <dbReference type="Proteomes" id="UP001501577"/>
    </source>
</evidence>
<dbReference type="SUPFAM" id="SSF54427">
    <property type="entry name" value="NTF2-like"/>
    <property type="match status" value="1"/>
</dbReference>
<evidence type="ECO:0008006" key="3">
    <source>
        <dbReference type="Google" id="ProtNLM"/>
    </source>
</evidence>
<dbReference type="EMBL" id="BAAAXQ010000068">
    <property type="protein sequence ID" value="GAA3023763.1"/>
    <property type="molecule type" value="Genomic_DNA"/>
</dbReference>
<keyword evidence="2" id="KW-1185">Reference proteome</keyword>
<proteinExistence type="predicted"/>
<dbReference type="InterPro" id="IPR032710">
    <property type="entry name" value="NTF2-like_dom_sf"/>
</dbReference>
<name>A0ABN3YA33_9ENTE</name>